<dbReference type="SUPFAM" id="SSF52440">
    <property type="entry name" value="PreATP-grasp domain"/>
    <property type="match status" value="1"/>
</dbReference>
<dbReference type="GO" id="GO:0005737">
    <property type="term" value="C:cytoplasm"/>
    <property type="evidence" value="ECO:0007669"/>
    <property type="project" value="TreeGrafter"/>
</dbReference>
<dbReference type="GO" id="GO:0004088">
    <property type="term" value="F:carbamoyl-phosphate synthase (glutamine-hydrolyzing) activity"/>
    <property type="evidence" value="ECO:0007669"/>
    <property type="project" value="TreeGrafter"/>
</dbReference>
<dbReference type="Pfam" id="PF25596">
    <property type="entry name" value="CPSase_L_D1"/>
    <property type="match status" value="1"/>
</dbReference>
<evidence type="ECO:0000313" key="8">
    <source>
        <dbReference type="Proteomes" id="UP000440367"/>
    </source>
</evidence>
<dbReference type="GO" id="GO:0006541">
    <property type="term" value="P:glutamine metabolic process"/>
    <property type="evidence" value="ECO:0007669"/>
    <property type="project" value="TreeGrafter"/>
</dbReference>
<keyword evidence="4" id="KW-0067">ATP-binding</keyword>
<reference evidence="7 8" key="1">
    <citation type="submission" date="2018-08" db="EMBL/GenBank/DDBJ databases">
        <title>Genomic investigation of the strawberry pathogen Phytophthora fragariae indicates pathogenicity is determined by transcriptional variation in three key races.</title>
        <authorList>
            <person name="Adams T.M."/>
            <person name="Armitage A.D."/>
            <person name="Sobczyk M.K."/>
            <person name="Bates H.J."/>
            <person name="Dunwell J.M."/>
            <person name="Nellist C.F."/>
            <person name="Harrison R.J."/>
        </authorList>
    </citation>
    <scope>NUCLEOTIDE SEQUENCE [LARGE SCALE GENOMIC DNA]</scope>
    <source>
        <strain evidence="7 8">BC-1</strain>
    </source>
</reference>
<dbReference type="Proteomes" id="UP000440367">
    <property type="component" value="Unassembled WGS sequence"/>
</dbReference>
<sequence>MPTENQAWRLQPTRNQVQRLLPTTNQALRLLLTTNQVRRLLPTANQGQYSGSQAITISREESGHAILVSSNIAMVQTSKGLADKVYFVPVRAKAVLKIIKKVKPDGILVSRGDQTDLAVELELYTNGYLEYPNLPHHGWLCACQDRTAWGSLVVNETNPEVLDA</sequence>
<keyword evidence="2" id="KW-0479">Metal-binding</keyword>
<dbReference type="AlphaFoldDB" id="A0A6A4A2L1"/>
<evidence type="ECO:0000313" key="7">
    <source>
        <dbReference type="EMBL" id="KAE9250212.1"/>
    </source>
</evidence>
<dbReference type="InterPro" id="IPR058047">
    <property type="entry name" value="CPSase_preATP-grasp"/>
</dbReference>
<dbReference type="PANTHER" id="PTHR11405">
    <property type="entry name" value="CARBAMOYLTRANSFERASE FAMILY MEMBER"/>
    <property type="match status" value="1"/>
</dbReference>
<dbReference type="GO" id="GO:0005524">
    <property type="term" value="F:ATP binding"/>
    <property type="evidence" value="ECO:0007669"/>
    <property type="project" value="UniProtKB-KW"/>
</dbReference>
<dbReference type="Gene3D" id="3.40.50.20">
    <property type="match status" value="1"/>
</dbReference>
<protein>
    <recommendedName>
        <fullName evidence="6">Carbamoyl phosphate synthase preATP-grasp domain-containing protein</fullName>
    </recommendedName>
</protein>
<accession>A0A6A4A2L1</accession>
<evidence type="ECO:0000256" key="2">
    <source>
        <dbReference type="ARBA" id="ARBA00022723"/>
    </source>
</evidence>
<dbReference type="GO" id="GO:0046872">
    <property type="term" value="F:metal ion binding"/>
    <property type="evidence" value="ECO:0007669"/>
    <property type="project" value="UniProtKB-KW"/>
</dbReference>
<gene>
    <name evidence="7" type="ORF">PF002_g4907</name>
</gene>
<evidence type="ECO:0000256" key="4">
    <source>
        <dbReference type="ARBA" id="ARBA00022840"/>
    </source>
</evidence>
<name>A0A6A4A2L1_9STRA</name>
<proteinExistence type="predicted"/>
<dbReference type="PANTHER" id="PTHR11405:SF5">
    <property type="entry name" value="CAD PROTEIN"/>
    <property type="match status" value="1"/>
</dbReference>
<dbReference type="InterPro" id="IPR016185">
    <property type="entry name" value="PreATP-grasp_dom_sf"/>
</dbReference>
<evidence type="ECO:0000256" key="1">
    <source>
        <dbReference type="ARBA" id="ARBA00022598"/>
    </source>
</evidence>
<feature type="domain" description="Carbamoyl phosphate synthase preATP-grasp" evidence="6">
    <location>
        <begin position="49"/>
        <end position="130"/>
    </location>
</feature>
<comment type="catalytic activity">
    <reaction evidence="5">
        <text>hydrogencarbonate + NH4(+) + 2 ATP = carbamoyl phosphate + 2 ADP + phosphate + 2 H(+)</text>
        <dbReference type="Rhea" id="RHEA:18029"/>
        <dbReference type="ChEBI" id="CHEBI:15378"/>
        <dbReference type="ChEBI" id="CHEBI:17544"/>
        <dbReference type="ChEBI" id="CHEBI:28938"/>
        <dbReference type="ChEBI" id="CHEBI:30616"/>
        <dbReference type="ChEBI" id="CHEBI:43474"/>
        <dbReference type="ChEBI" id="CHEBI:58228"/>
        <dbReference type="ChEBI" id="CHEBI:456216"/>
        <dbReference type="EC" id="6.3.4.16"/>
    </reaction>
</comment>
<dbReference type="GO" id="GO:0004087">
    <property type="term" value="F:carbamoyl-phosphate synthase (ammonia) activity"/>
    <property type="evidence" value="ECO:0007669"/>
    <property type="project" value="UniProtKB-EC"/>
</dbReference>
<organism evidence="7 8">
    <name type="scientific">Phytophthora fragariae</name>
    <dbReference type="NCBI Taxonomy" id="53985"/>
    <lineage>
        <taxon>Eukaryota</taxon>
        <taxon>Sar</taxon>
        <taxon>Stramenopiles</taxon>
        <taxon>Oomycota</taxon>
        <taxon>Peronosporomycetes</taxon>
        <taxon>Peronosporales</taxon>
        <taxon>Peronosporaceae</taxon>
        <taxon>Phytophthora</taxon>
    </lineage>
</organism>
<keyword evidence="3" id="KW-0547">Nucleotide-binding</keyword>
<evidence type="ECO:0000256" key="3">
    <source>
        <dbReference type="ARBA" id="ARBA00022741"/>
    </source>
</evidence>
<keyword evidence="1" id="KW-0436">Ligase</keyword>
<comment type="caution">
    <text evidence="7">The sequence shown here is derived from an EMBL/GenBank/DDBJ whole genome shotgun (WGS) entry which is preliminary data.</text>
</comment>
<dbReference type="EMBL" id="QXGD01000155">
    <property type="protein sequence ID" value="KAE9250212.1"/>
    <property type="molecule type" value="Genomic_DNA"/>
</dbReference>
<evidence type="ECO:0000256" key="5">
    <source>
        <dbReference type="ARBA" id="ARBA00047359"/>
    </source>
</evidence>
<evidence type="ECO:0000259" key="6">
    <source>
        <dbReference type="Pfam" id="PF25596"/>
    </source>
</evidence>
<dbReference type="FunFam" id="3.40.50.20:FF:000001">
    <property type="entry name" value="Carbamoyl-phosphate synthase large chain"/>
    <property type="match status" value="1"/>
</dbReference>